<name>A0A7S3FHC2_9VIRI</name>
<accession>A0A7S3FHC2</accession>
<evidence type="ECO:0000256" key="1">
    <source>
        <dbReference type="SAM" id="MobiDB-lite"/>
    </source>
</evidence>
<gene>
    <name evidence="2" type="ORF">PSIN1315_LOCUS11642</name>
</gene>
<reference evidence="2" key="1">
    <citation type="submission" date="2021-01" db="EMBL/GenBank/DDBJ databases">
        <authorList>
            <person name="Corre E."/>
            <person name="Pelletier E."/>
            <person name="Niang G."/>
            <person name="Scheremetjew M."/>
            <person name="Finn R."/>
            <person name="Kale V."/>
            <person name="Holt S."/>
            <person name="Cochrane G."/>
            <person name="Meng A."/>
            <person name="Brown T."/>
            <person name="Cohen L."/>
        </authorList>
    </citation>
    <scope>NUCLEOTIDE SEQUENCE</scope>
    <source>
        <strain evidence="2">RCC927</strain>
    </source>
</reference>
<protein>
    <submittedName>
        <fullName evidence="2">Uncharacterized protein</fullName>
    </submittedName>
</protein>
<dbReference type="EMBL" id="HBHY01018070">
    <property type="protein sequence ID" value="CAE0148055.1"/>
    <property type="molecule type" value="Transcribed_RNA"/>
</dbReference>
<feature type="region of interest" description="Disordered" evidence="1">
    <location>
        <begin position="1"/>
        <end position="20"/>
    </location>
</feature>
<organism evidence="2">
    <name type="scientific">Prasinoderma singulare</name>
    <dbReference type="NCBI Taxonomy" id="676789"/>
    <lineage>
        <taxon>Eukaryota</taxon>
        <taxon>Viridiplantae</taxon>
        <taxon>Prasinodermophyta</taxon>
        <taxon>Prasinodermophyceae</taxon>
        <taxon>Prasinodermales</taxon>
        <taxon>Prasinodermaceae</taxon>
        <taxon>Prasinoderma</taxon>
    </lineage>
</organism>
<proteinExistence type="predicted"/>
<dbReference type="AlphaFoldDB" id="A0A7S3FHC2"/>
<evidence type="ECO:0000313" key="2">
    <source>
        <dbReference type="EMBL" id="CAE0148055.1"/>
    </source>
</evidence>
<sequence>MAAAREVTGRSCGLGPAESAKAAEEASLAKTLERLKRKYETGVARAQSEARAYATRAEGAIKARKAAVAAKEYRKAAVRLSSEVPCNKMSRRYLRQAERLERSAETQRRLEDAKKRMFNGGVDMSFGHGISGALDAVADGGLGGAEYD</sequence>